<proteinExistence type="predicted"/>
<organism evidence="1 2">
    <name type="scientific">Thelohanellus kitauei</name>
    <name type="common">Myxosporean</name>
    <dbReference type="NCBI Taxonomy" id="669202"/>
    <lineage>
        <taxon>Eukaryota</taxon>
        <taxon>Metazoa</taxon>
        <taxon>Cnidaria</taxon>
        <taxon>Myxozoa</taxon>
        <taxon>Myxosporea</taxon>
        <taxon>Bivalvulida</taxon>
        <taxon>Platysporina</taxon>
        <taxon>Myxobolidae</taxon>
        <taxon>Thelohanellus</taxon>
    </lineage>
</organism>
<evidence type="ECO:0000313" key="1">
    <source>
        <dbReference type="EMBL" id="KII74507.1"/>
    </source>
</evidence>
<accession>A0A0C2NKI3</accession>
<dbReference type="AlphaFoldDB" id="A0A0C2NKI3"/>
<protein>
    <submittedName>
        <fullName evidence="1">Uncharacterized protein</fullName>
    </submittedName>
</protein>
<sequence>MSRRTPVSLEDKQTALAAYIKYTKCSCLNMQIEAIKNVMCFFSSLSFANADIIFIQHFPTDVYGEFEKMSEGETNVDHYQQKKILFFNVFNFIFRNGNLSSNSRAKSFIKLFLKFIKIRKENEFHDPKKVIVSIQFCIIHEPNKVPFINENGMLNFLYYFYDLKAKSTKLFWEICKSIYKLNVSHRSSLIPLKLTESVSQIMSKFFYKKDCKCLRILNIVLLMLCRLKLLNEIELDFDNFYNVTDMVYKKKVDKNNIYMFLNDLSKIWVHIIKGTSYKLEIDTIPKLLFFAAIFATYLSNKLNMIIQSGGKFEVKTKIKQKLYIIYFALVAYPIFDETGKRYAPITLQKLHYSFQDYIQKYSIEDFTIENQFVLLQYYIKSHVSLNIPISPRDKSIFEGFLEKMILYPSLSTTF</sequence>
<dbReference type="EMBL" id="JWZT01000387">
    <property type="protein sequence ID" value="KII74507.1"/>
    <property type="molecule type" value="Genomic_DNA"/>
</dbReference>
<keyword evidence="2" id="KW-1185">Reference proteome</keyword>
<gene>
    <name evidence="1" type="ORF">RF11_10583</name>
</gene>
<evidence type="ECO:0000313" key="2">
    <source>
        <dbReference type="Proteomes" id="UP000031668"/>
    </source>
</evidence>
<dbReference type="OrthoDB" id="7701410at2759"/>
<name>A0A0C2NKI3_THEKT</name>
<dbReference type="Proteomes" id="UP000031668">
    <property type="component" value="Unassembled WGS sequence"/>
</dbReference>
<reference evidence="1 2" key="1">
    <citation type="journal article" date="2014" name="Genome Biol. Evol.">
        <title>The genome of the myxosporean Thelohanellus kitauei shows adaptations to nutrient acquisition within its fish host.</title>
        <authorList>
            <person name="Yang Y."/>
            <person name="Xiong J."/>
            <person name="Zhou Z."/>
            <person name="Huo F."/>
            <person name="Miao W."/>
            <person name="Ran C."/>
            <person name="Liu Y."/>
            <person name="Zhang J."/>
            <person name="Feng J."/>
            <person name="Wang M."/>
            <person name="Wang M."/>
            <person name="Wang L."/>
            <person name="Yao B."/>
        </authorList>
    </citation>
    <scope>NUCLEOTIDE SEQUENCE [LARGE SCALE GENOMIC DNA]</scope>
    <source>
        <strain evidence="1">Wuqing</strain>
    </source>
</reference>
<comment type="caution">
    <text evidence="1">The sequence shown here is derived from an EMBL/GenBank/DDBJ whole genome shotgun (WGS) entry which is preliminary data.</text>
</comment>